<evidence type="ECO:0000256" key="1">
    <source>
        <dbReference type="SAM" id="Phobius"/>
    </source>
</evidence>
<dbReference type="EMBL" id="JBFTEG010000038">
    <property type="protein sequence ID" value="MEX6504675.1"/>
    <property type="molecule type" value="Genomic_DNA"/>
</dbReference>
<feature type="transmembrane region" description="Helical" evidence="1">
    <location>
        <begin position="60"/>
        <end position="80"/>
    </location>
</feature>
<feature type="transmembrane region" description="Helical" evidence="1">
    <location>
        <begin position="20"/>
        <end position="40"/>
    </location>
</feature>
<dbReference type="RefSeq" id="WP_369289597.1">
    <property type="nucleotide sequence ID" value="NZ_JBFTEG010000038.1"/>
</dbReference>
<keyword evidence="1" id="KW-0472">Membrane</keyword>
<feature type="transmembrane region" description="Helical" evidence="1">
    <location>
        <begin position="86"/>
        <end position="113"/>
    </location>
</feature>
<evidence type="ECO:0008006" key="4">
    <source>
        <dbReference type="Google" id="ProtNLM"/>
    </source>
</evidence>
<protein>
    <recommendedName>
        <fullName evidence="4">DUF4870 domain-containing protein</fullName>
    </recommendedName>
</protein>
<accession>A0ABV3YZA1</accession>
<evidence type="ECO:0000313" key="3">
    <source>
        <dbReference type="Proteomes" id="UP001560296"/>
    </source>
</evidence>
<keyword evidence="1" id="KW-0812">Transmembrane</keyword>
<organism evidence="2 3">
    <name type="scientific">Pseudomonas zhanjiangensis</name>
    <dbReference type="NCBI Taxonomy" id="3239015"/>
    <lineage>
        <taxon>Bacteria</taxon>
        <taxon>Pseudomonadati</taxon>
        <taxon>Pseudomonadota</taxon>
        <taxon>Gammaproteobacteria</taxon>
        <taxon>Pseudomonadales</taxon>
        <taxon>Pseudomonadaceae</taxon>
        <taxon>Pseudomonas</taxon>
    </lineage>
</organism>
<name>A0ABV3YZA1_9PSED</name>
<reference evidence="2 3" key="1">
    <citation type="submission" date="2024-07" db="EMBL/GenBank/DDBJ databases">
        <authorList>
            <person name="Li M."/>
        </authorList>
    </citation>
    <scope>NUCLEOTIDE SEQUENCE [LARGE SCALE GENOMIC DNA]</scope>
    <source>
        <strain evidence="2 3">25A3E</strain>
    </source>
</reference>
<dbReference type="Proteomes" id="UP001560296">
    <property type="component" value="Unassembled WGS sequence"/>
</dbReference>
<sequence>MNATMKDRNAAAATPLMVLAASYLIAPWLLLLLPPVLYFIYKKLSLNLSKDTTLKTFDLILSIVLISLAAGLIIGSLLIVARDGEFTIPLISSGLLTNILIAIFGFYLTWSLIKLSIMSFKGKAYKPKLSMGIFEALRGKRASNV</sequence>
<proteinExistence type="predicted"/>
<comment type="caution">
    <text evidence="2">The sequence shown here is derived from an EMBL/GenBank/DDBJ whole genome shotgun (WGS) entry which is preliminary data.</text>
</comment>
<evidence type="ECO:0000313" key="2">
    <source>
        <dbReference type="EMBL" id="MEX6504675.1"/>
    </source>
</evidence>
<gene>
    <name evidence="2" type="ORF">AB5S05_21750</name>
</gene>
<keyword evidence="1" id="KW-1133">Transmembrane helix</keyword>
<keyword evidence="3" id="KW-1185">Reference proteome</keyword>